<feature type="compositionally biased region" description="Basic and acidic residues" evidence="1">
    <location>
        <begin position="206"/>
        <end position="228"/>
    </location>
</feature>
<name>A0AA40KRS9_9HYME</name>
<dbReference type="AlphaFoldDB" id="A0AA40KRS9"/>
<feature type="compositionally biased region" description="Basic and acidic residues" evidence="1">
    <location>
        <begin position="308"/>
        <end position="325"/>
    </location>
</feature>
<evidence type="ECO:0000256" key="1">
    <source>
        <dbReference type="SAM" id="MobiDB-lite"/>
    </source>
</evidence>
<sequence>MMGHLFRKISSGGKLSARKLRDVRPKCIQLEEIKDPGNTATEKIGVRLPRNRLQEVIDFFWDRTSSPTAIKILSNSLKLAFGRYSTLNRPRDIDIVLAGPRDFHRGERPIVPIKTRPSALDHLLNRASFTHLTPRFRSVTAINYAKRKLSFKFLDRGADKNQEPARSKREPSPASREIREDRSESEEDPNAEYLRSVQRASPSYSKKPEVYRAKLFSDDREKSAETDRGGNSTDFEQQRRSNPRTISQSDKAYDRSCDGGNDRRSARDTIEEKRTRVSSNVDRIVACVRKHSPYLRWLLSKKSEKRTSKSVEWRGREDTSEETRPDPSPPKSVHWSERTKRSRASLSSRLSPIVFVPHEEGSKKRKTPARKVNDKVSRRNSYLPRKTRYENGDKKCFSARKYARSRANFVAYTGGRSKEQLRMGKSKDDPGETRRIARIGCKLHKTGETGCLKKSVGYLPRRERRERFESSGEWKRQEYRVRLKIFKKPKNGLDPCPPVTIRAQRLGDRFSPEEIKKPGG</sequence>
<accession>A0AA40KRS9</accession>
<keyword evidence="3" id="KW-1185">Reference proteome</keyword>
<evidence type="ECO:0000313" key="2">
    <source>
        <dbReference type="EMBL" id="KAK1130137.1"/>
    </source>
</evidence>
<feature type="compositionally biased region" description="Basic and acidic residues" evidence="1">
    <location>
        <begin position="505"/>
        <end position="520"/>
    </location>
</feature>
<feature type="region of interest" description="Disordered" evidence="1">
    <location>
        <begin position="494"/>
        <end position="520"/>
    </location>
</feature>
<reference evidence="2" key="1">
    <citation type="submission" date="2021-10" db="EMBL/GenBank/DDBJ databases">
        <title>Melipona bicolor Genome sequencing and assembly.</title>
        <authorList>
            <person name="Araujo N.S."/>
            <person name="Arias M.C."/>
        </authorList>
    </citation>
    <scope>NUCLEOTIDE SEQUENCE</scope>
    <source>
        <strain evidence="2">USP_2M_L1-L4_2017</strain>
        <tissue evidence="2">Whole body</tissue>
    </source>
</reference>
<evidence type="ECO:0000313" key="3">
    <source>
        <dbReference type="Proteomes" id="UP001177670"/>
    </source>
</evidence>
<dbReference type="EMBL" id="JAHYIQ010000008">
    <property type="protein sequence ID" value="KAK1130137.1"/>
    <property type="molecule type" value="Genomic_DNA"/>
</dbReference>
<protein>
    <submittedName>
        <fullName evidence="2">Uncharacterized protein</fullName>
    </submittedName>
</protein>
<feature type="region of interest" description="Disordered" evidence="1">
    <location>
        <begin position="308"/>
        <end position="377"/>
    </location>
</feature>
<feature type="compositionally biased region" description="Basic and acidic residues" evidence="1">
    <location>
        <begin position="155"/>
        <end position="182"/>
    </location>
</feature>
<organism evidence="2 3">
    <name type="scientific">Melipona bicolor</name>
    <dbReference type="NCBI Taxonomy" id="60889"/>
    <lineage>
        <taxon>Eukaryota</taxon>
        <taxon>Metazoa</taxon>
        <taxon>Ecdysozoa</taxon>
        <taxon>Arthropoda</taxon>
        <taxon>Hexapoda</taxon>
        <taxon>Insecta</taxon>
        <taxon>Pterygota</taxon>
        <taxon>Neoptera</taxon>
        <taxon>Endopterygota</taxon>
        <taxon>Hymenoptera</taxon>
        <taxon>Apocrita</taxon>
        <taxon>Aculeata</taxon>
        <taxon>Apoidea</taxon>
        <taxon>Anthophila</taxon>
        <taxon>Apidae</taxon>
        <taxon>Melipona</taxon>
    </lineage>
</organism>
<comment type="caution">
    <text evidence="2">The sequence shown here is derived from an EMBL/GenBank/DDBJ whole genome shotgun (WGS) entry which is preliminary data.</text>
</comment>
<feature type="region of interest" description="Disordered" evidence="1">
    <location>
        <begin position="155"/>
        <end position="277"/>
    </location>
</feature>
<gene>
    <name evidence="2" type="ORF">K0M31_019821</name>
</gene>
<feature type="compositionally biased region" description="Basic and acidic residues" evidence="1">
    <location>
        <begin position="251"/>
        <end position="275"/>
    </location>
</feature>
<proteinExistence type="predicted"/>
<dbReference type="Proteomes" id="UP001177670">
    <property type="component" value="Unassembled WGS sequence"/>
</dbReference>